<dbReference type="Proteomes" id="UP000321960">
    <property type="component" value="Unassembled WGS sequence"/>
</dbReference>
<organism evidence="1 3">
    <name type="scientific">Methylobacterium oxalidis</name>
    <dbReference type="NCBI Taxonomy" id="944322"/>
    <lineage>
        <taxon>Bacteria</taxon>
        <taxon>Pseudomonadati</taxon>
        <taxon>Pseudomonadota</taxon>
        <taxon>Alphaproteobacteria</taxon>
        <taxon>Hyphomicrobiales</taxon>
        <taxon>Methylobacteriaceae</taxon>
        <taxon>Methylobacterium</taxon>
    </lineage>
</organism>
<dbReference type="PANTHER" id="PTHR42972:SF8">
    <property type="entry name" value="POLYHYDROXYBUTYRATE DEPOLYMERASE"/>
    <property type="match status" value="1"/>
</dbReference>
<accession>A0A512JDE3</accession>
<dbReference type="AlphaFoldDB" id="A0A512JDE3"/>
<dbReference type="InterPro" id="IPR029058">
    <property type="entry name" value="AB_hydrolase_fold"/>
</dbReference>
<reference evidence="2" key="1">
    <citation type="journal article" date="2014" name="Int. J. Syst. Evol. Microbiol.">
        <title>Complete genome of a new Firmicutes species belonging to the dominant human colonic microbiota ('Ruminococcus bicirculans') reveals two chromosomes and a selective capacity to utilize plant glucans.</title>
        <authorList>
            <consortium name="NISC Comparative Sequencing Program"/>
            <person name="Wegmann U."/>
            <person name="Louis P."/>
            <person name="Goesmann A."/>
            <person name="Henrissat B."/>
            <person name="Duncan S.H."/>
            <person name="Flint H.J."/>
        </authorList>
    </citation>
    <scope>NUCLEOTIDE SEQUENCE</scope>
    <source>
        <strain evidence="2">NBRC 107715</strain>
    </source>
</reference>
<name>A0A512JDE3_9HYPH</name>
<gene>
    <name evidence="2" type="ORF">GCM10007888_24740</name>
    <name evidence="1" type="ORF">MOX02_60200</name>
</gene>
<dbReference type="EMBL" id="BSPK01000034">
    <property type="protein sequence ID" value="GLS64093.1"/>
    <property type="molecule type" value="Genomic_DNA"/>
</dbReference>
<dbReference type="EMBL" id="BJZU01000222">
    <property type="protein sequence ID" value="GEP07982.1"/>
    <property type="molecule type" value="Genomic_DNA"/>
</dbReference>
<reference evidence="2" key="4">
    <citation type="submission" date="2023-01" db="EMBL/GenBank/DDBJ databases">
        <title>Draft genome sequence of Methylobacterium oxalidis strain NBRC 107715.</title>
        <authorList>
            <person name="Sun Q."/>
            <person name="Mori K."/>
        </authorList>
    </citation>
    <scope>NUCLEOTIDE SEQUENCE</scope>
    <source>
        <strain evidence="2">NBRC 107715</strain>
    </source>
</reference>
<evidence type="ECO:0000313" key="1">
    <source>
        <dbReference type="EMBL" id="GEP07982.1"/>
    </source>
</evidence>
<dbReference type="Gene3D" id="3.40.50.1820">
    <property type="entry name" value="alpha/beta hydrolase"/>
    <property type="match status" value="2"/>
</dbReference>
<evidence type="ECO:0000313" key="3">
    <source>
        <dbReference type="Proteomes" id="UP000321960"/>
    </source>
</evidence>
<dbReference type="PANTHER" id="PTHR42972">
    <property type="entry name" value="TOL-PAL SYSTEM PROTEIN TOLB"/>
    <property type="match status" value="1"/>
</dbReference>
<evidence type="ECO:0000313" key="4">
    <source>
        <dbReference type="Proteomes" id="UP001156856"/>
    </source>
</evidence>
<comment type="caution">
    <text evidence="1">The sequence shown here is derived from an EMBL/GenBank/DDBJ whole genome shotgun (WGS) entry which is preliminary data.</text>
</comment>
<dbReference type="Proteomes" id="UP001156856">
    <property type="component" value="Unassembled WGS sequence"/>
</dbReference>
<keyword evidence="4" id="KW-1185">Reference proteome</keyword>
<reference evidence="4" key="2">
    <citation type="journal article" date="2019" name="Int. J. Syst. Evol. Microbiol.">
        <title>The Global Catalogue of Microorganisms (GCM) 10K type strain sequencing project: providing services to taxonomists for standard genome sequencing and annotation.</title>
        <authorList>
            <consortium name="The Broad Institute Genomics Platform"/>
            <consortium name="The Broad Institute Genome Sequencing Center for Infectious Disease"/>
            <person name="Wu L."/>
            <person name="Ma J."/>
        </authorList>
    </citation>
    <scope>NUCLEOTIDE SEQUENCE [LARGE SCALE GENOMIC DNA]</scope>
    <source>
        <strain evidence="4">NBRC 107715</strain>
    </source>
</reference>
<evidence type="ECO:0000313" key="2">
    <source>
        <dbReference type="EMBL" id="GLS64093.1"/>
    </source>
</evidence>
<reference evidence="1 3" key="3">
    <citation type="submission" date="2019-07" db="EMBL/GenBank/DDBJ databases">
        <title>Whole genome shotgun sequence of Methylobacterium oxalidis NBRC 107715.</title>
        <authorList>
            <person name="Hosoyama A."/>
            <person name="Uohara A."/>
            <person name="Ohji S."/>
            <person name="Ichikawa N."/>
        </authorList>
    </citation>
    <scope>NUCLEOTIDE SEQUENCE [LARGE SCALE GENOMIC DNA]</scope>
    <source>
        <strain evidence="1 3">NBRC 107715</strain>
    </source>
</reference>
<protein>
    <submittedName>
        <fullName evidence="1">Depolymerase</fullName>
    </submittedName>
</protein>
<dbReference type="SUPFAM" id="SSF53474">
    <property type="entry name" value="alpha/beta-Hydrolases"/>
    <property type="match status" value="1"/>
</dbReference>
<proteinExistence type="predicted"/>
<sequence>MWRLQIGTIALAGLVSLIFEGAIARAGHDAVPEPPPASTSHKLRAVPGLKQNSITVSGVSSGGFFAHQFHVAYSKLVNGAGIIGGGPFGCAEHILNPYWWFAGVPLDRGSAATVACTHYLGSRYFGLRPSSPRADDSASFVQQAHRQGLIDDPMNLASSRVWLFHGRRDELVPQSTMAALKDLYQLLGVPSLQLSTDMNEHGRSASHGVPVTKLEGPSRFPVRLCEEHAPPFVIECGYEAAEQLLKHLYPGQIGKASEDPHGDGNLIAFDQSEFFIGASDHISLHGVGYIYVPKSCEREECRLHVAFHGCRQTADEIHDDFIRDAGYNRWAATNNIVLLYPQIAVISINPNGCWDWWGYTGEGYFGQNGRQMRAVRAIIARVLGAER</sequence>